<evidence type="ECO:0000313" key="1">
    <source>
        <dbReference type="EMBL" id="HJF95258.1"/>
    </source>
</evidence>
<protein>
    <submittedName>
        <fullName evidence="1">Uncharacterized protein</fullName>
    </submittedName>
</protein>
<name>A0A921LF99_9FIRM</name>
<dbReference type="InterPro" id="IPR029063">
    <property type="entry name" value="SAM-dependent_MTases_sf"/>
</dbReference>
<comment type="caution">
    <text evidence="1">The sequence shown here is derived from an EMBL/GenBank/DDBJ whole genome shotgun (WGS) entry which is preliminary data.</text>
</comment>
<proteinExistence type="predicted"/>
<accession>A0A921LF99</accession>
<reference evidence="1" key="1">
    <citation type="journal article" date="2021" name="PeerJ">
        <title>Extensive microbial diversity within the chicken gut microbiome revealed by metagenomics and culture.</title>
        <authorList>
            <person name="Gilroy R."/>
            <person name="Ravi A."/>
            <person name="Getino M."/>
            <person name="Pursley I."/>
            <person name="Horton D.L."/>
            <person name="Alikhan N.F."/>
            <person name="Baker D."/>
            <person name="Gharbi K."/>
            <person name="Hall N."/>
            <person name="Watson M."/>
            <person name="Adriaenssens E.M."/>
            <person name="Foster-Nyarko E."/>
            <person name="Jarju S."/>
            <person name="Secka A."/>
            <person name="Antonio M."/>
            <person name="Oren A."/>
            <person name="Chaudhuri R.R."/>
            <person name="La Ragione R."/>
            <person name="Hildebrand F."/>
            <person name="Pallen M.J."/>
        </authorList>
    </citation>
    <scope>NUCLEOTIDE SEQUENCE</scope>
    <source>
        <strain evidence="1">ChiSjej5B23-16112</strain>
    </source>
</reference>
<dbReference type="EMBL" id="DYVY01000181">
    <property type="protein sequence ID" value="HJF95258.1"/>
    <property type="molecule type" value="Genomic_DNA"/>
</dbReference>
<dbReference type="AlphaFoldDB" id="A0A921LF99"/>
<dbReference type="Gene3D" id="1.10.150.290">
    <property type="entry name" value="S-adenosyl-L-methionine-dependent methyltransferases"/>
    <property type="match status" value="1"/>
</dbReference>
<dbReference type="GO" id="GO:0030798">
    <property type="term" value="F:trans-aconitate 2-methyltransferase activity"/>
    <property type="evidence" value="ECO:0007669"/>
    <property type="project" value="InterPro"/>
</dbReference>
<gene>
    <name evidence="1" type="ORF">K8V82_10800</name>
</gene>
<evidence type="ECO:0000313" key="2">
    <source>
        <dbReference type="Proteomes" id="UP000769156"/>
    </source>
</evidence>
<dbReference type="Gene3D" id="3.40.50.150">
    <property type="entry name" value="Vaccinia Virus protein VP39"/>
    <property type="match status" value="1"/>
</dbReference>
<organism evidence="1 2">
    <name type="scientific">Lachnoclostridium phocaeense</name>
    <dbReference type="NCBI Taxonomy" id="1871021"/>
    <lineage>
        <taxon>Bacteria</taxon>
        <taxon>Bacillati</taxon>
        <taxon>Bacillota</taxon>
        <taxon>Clostridia</taxon>
        <taxon>Lachnospirales</taxon>
        <taxon>Lachnospiraceae</taxon>
    </lineage>
</organism>
<dbReference type="InterPro" id="IPR023149">
    <property type="entry name" value="Trans_acon_MeTrfase_C"/>
</dbReference>
<reference evidence="1" key="2">
    <citation type="submission" date="2021-09" db="EMBL/GenBank/DDBJ databases">
        <authorList>
            <person name="Gilroy R."/>
        </authorList>
    </citation>
    <scope>NUCLEOTIDE SEQUENCE</scope>
    <source>
        <strain evidence="1">ChiSjej5B23-16112</strain>
    </source>
</reference>
<sequence>MESEEYGQYFKEFEWPWYMPSREDYAKIVAASGFSSCNISEVNRDRFFSDADEMIRWIDQPSIVPFVRALPEGVREKFRDEVVRAMLDRTLQADGTCFETFRRIHVRADK</sequence>
<dbReference type="Proteomes" id="UP000769156">
    <property type="component" value="Unassembled WGS sequence"/>
</dbReference>